<dbReference type="EMBL" id="ML978066">
    <property type="protein sequence ID" value="KAF2021954.1"/>
    <property type="molecule type" value="Genomic_DNA"/>
</dbReference>
<name>A0A6A5YBG2_9PLEO</name>
<keyword evidence="1" id="KW-0472">Membrane</keyword>
<protein>
    <submittedName>
        <fullName evidence="2">Uncharacterized protein</fullName>
    </submittedName>
</protein>
<accession>A0A6A5YBG2</accession>
<feature type="transmembrane region" description="Helical" evidence="1">
    <location>
        <begin position="96"/>
        <end position="116"/>
    </location>
</feature>
<proteinExistence type="predicted"/>
<dbReference type="OrthoDB" id="4140442at2759"/>
<dbReference type="GeneID" id="54290931"/>
<keyword evidence="1" id="KW-0812">Transmembrane</keyword>
<evidence type="ECO:0000256" key="1">
    <source>
        <dbReference type="SAM" id="Phobius"/>
    </source>
</evidence>
<organism evidence="2 3">
    <name type="scientific">Aaosphaeria arxii CBS 175.79</name>
    <dbReference type="NCBI Taxonomy" id="1450172"/>
    <lineage>
        <taxon>Eukaryota</taxon>
        <taxon>Fungi</taxon>
        <taxon>Dikarya</taxon>
        <taxon>Ascomycota</taxon>
        <taxon>Pezizomycotina</taxon>
        <taxon>Dothideomycetes</taxon>
        <taxon>Pleosporomycetidae</taxon>
        <taxon>Pleosporales</taxon>
        <taxon>Pleosporales incertae sedis</taxon>
        <taxon>Aaosphaeria</taxon>
    </lineage>
</organism>
<dbReference type="Proteomes" id="UP000799778">
    <property type="component" value="Unassembled WGS sequence"/>
</dbReference>
<reference evidence="2" key="1">
    <citation type="journal article" date="2020" name="Stud. Mycol.">
        <title>101 Dothideomycetes genomes: a test case for predicting lifestyles and emergence of pathogens.</title>
        <authorList>
            <person name="Haridas S."/>
            <person name="Albert R."/>
            <person name="Binder M."/>
            <person name="Bloem J."/>
            <person name="Labutti K."/>
            <person name="Salamov A."/>
            <person name="Andreopoulos B."/>
            <person name="Baker S."/>
            <person name="Barry K."/>
            <person name="Bills G."/>
            <person name="Bluhm B."/>
            <person name="Cannon C."/>
            <person name="Castanera R."/>
            <person name="Culley D."/>
            <person name="Daum C."/>
            <person name="Ezra D."/>
            <person name="Gonzalez J."/>
            <person name="Henrissat B."/>
            <person name="Kuo A."/>
            <person name="Liang C."/>
            <person name="Lipzen A."/>
            <person name="Lutzoni F."/>
            <person name="Magnuson J."/>
            <person name="Mondo S."/>
            <person name="Nolan M."/>
            <person name="Ohm R."/>
            <person name="Pangilinan J."/>
            <person name="Park H.-J."/>
            <person name="Ramirez L."/>
            <person name="Alfaro M."/>
            <person name="Sun H."/>
            <person name="Tritt A."/>
            <person name="Yoshinaga Y."/>
            <person name="Zwiers L.-H."/>
            <person name="Turgeon B."/>
            <person name="Goodwin S."/>
            <person name="Spatafora J."/>
            <person name="Crous P."/>
            <person name="Grigoriev I."/>
        </authorList>
    </citation>
    <scope>NUCLEOTIDE SEQUENCE</scope>
    <source>
        <strain evidence="2">CBS 175.79</strain>
    </source>
</reference>
<gene>
    <name evidence="2" type="ORF">BU24DRAFT_488268</name>
</gene>
<dbReference type="AlphaFoldDB" id="A0A6A5YBG2"/>
<dbReference type="RefSeq" id="XP_033390293.1">
    <property type="nucleotide sequence ID" value="XM_033533534.1"/>
</dbReference>
<evidence type="ECO:0000313" key="2">
    <source>
        <dbReference type="EMBL" id="KAF2021954.1"/>
    </source>
</evidence>
<evidence type="ECO:0000313" key="3">
    <source>
        <dbReference type="Proteomes" id="UP000799778"/>
    </source>
</evidence>
<feature type="transmembrane region" description="Helical" evidence="1">
    <location>
        <begin position="128"/>
        <end position="149"/>
    </location>
</feature>
<keyword evidence="1" id="KW-1133">Transmembrane helix</keyword>
<sequence>MSALPRGFACFAGKHAFRLPCSIRIAIFSVRPQFAQARAGARLFTPPTIRQYVKATGRFQARASPTNRFVISDPVLRAVQQTRQPVLLYRAENRTLYTFGVYAFACSLVGAGLFTLRWGNELPRDLPFFVQPTYFVVSFIMLGIAAYIFSSPVSRCRSIEVIPGTLGGPVQLRIRARILPFFKDQVIVSPFGEVTLDQKTYPVSRELQEAQRARKQSITDGLEGMFIIPRMWEISARFLEQKWTSFFLRFKFAVLRFGIVYIEAFDRKWKIDCTGYLLEDGKALDRLVPEE</sequence>
<keyword evidence="3" id="KW-1185">Reference proteome</keyword>